<evidence type="ECO:0000256" key="2">
    <source>
        <dbReference type="ARBA" id="ARBA00022448"/>
    </source>
</evidence>
<dbReference type="InterPro" id="IPR047196">
    <property type="entry name" value="YidC_ALB_C"/>
</dbReference>
<evidence type="ECO:0000256" key="1">
    <source>
        <dbReference type="ARBA" id="ARBA00004651"/>
    </source>
</evidence>
<sequence>MRKDRVMLAQIKKGMFVLSLIIVLTGCSSKKDNLFTQGFDAIFIAPMQWLLGLFSSWFGGQFGFGIILLVLLVRFCMLPFMIRQSKVSHRIRQIKPVVMPQLNQAKEVVKATQVPEEKRQAQKQLMQLYQQYGMHPYQTMLGCLPMLLQFPILLGLLYAIKHPSEHILMTEMQFLGFDLRHPTVVLTCLAGLLYCIQPLVNMGNFERKRFTIVLAILMPLFIMFAATQTPSAIALYWITNASFLIVQMTLTNLIFRKRAQKEAKALERQFSRKDK</sequence>
<dbReference type="PANTHER" id="PTHR12428:SF65">
    <property type="entry name" value="CYTOCHROME C OXIDASE ASSEMBLY PROTEIN COX18, MITOCHONDRIAL"/>
    <property type="match status" value="1"/>
</dbReference>
<evidence type="ECO:0000256" key="8">
    <source>
        <dbReference type="ARBA" id="ARBA00023186"/>
    </source>
</evidence>
<evidence type="ECO:0000256" key="7">
    <source>
        <dbReference type="ARBA" id="ARBA00023136"/>
    </source>
</evidence>
<evidence type="ECO:0000256" key="5">
    <source>
        <dbReference type="ARBA" id="ARBA00022927"/>
    </source>
</evidence>
<reference evidence="12 13" key="1">
    <citation type="journal article" date="2022" name="Pathogens">
        <title>Staphylococcus ratti sp. nov. Isolated from a Lab Rat.</title>
        <authorList>
            <person name="Kovarovic V."/>
            <person name="Sedlacek I."/>
            <person name="Petras P."/>
            <person name="Kralova S."/>
            <person name="Maslanova I."/>
            <person name="Svec P."/>
            <person name="Neumann-Schaal M."/>
            <person name="Botka T."/>
            <person name="Gelbicova T."/>
            <person name="Stankova E."/>
            <person name="Doskar J."/>
            <person name="Pantucek R."/>
        </authorList>
    </citation>
    <scope>NUCLEOTIDE SEQUENCE [LARGE SCALE GENOMIC DNA]</scope>
    <source>
        <strain evidence="12 13">CCM 9025</strain>
    </source>
</reference>
<keyword evidence="2" id="KW-0813">Transport</keyword>
<accession>A0ABY3PBD9</accession>
<feature type="domain" description="Membrane insertase YidC/Oxa/ALB C-terminal" evidence="11">
    <location>
        <begin position="62"/>
        <end position="252"/>
    </location>
</feature>
<dbReference type="PROSITE" id="PS51257">
    <property type="entry name" value="PROKAR_LIPOPROTEIN"/>
    <property type="match status" value="1"/>
</dbReference>
<evidence type="ECO:0000313" key="12">
    <source>
        <dbReference type="EMBL" id="UEX89627.1"/>
    </source>
</evidence>
<dbReference type="PANTHER" id="PTHR12428">
    <property type="entry name" value="OXA1"/>
    <property type="match status" value="1"/>
</dbReference>
<dbReference type="NCBIfam" id="TIGR03592">
    <property type="entry name" value="yidC_oxa1_cterm"/>
    <property type="match status" value="1"/>
</dbReference>
<organism evidence="12 13">
    <name type="scientific">Staphylococcus ratti</name>
    <dbReference type="NCBI Taxonomy" id="2892440"/>
    <lineage>
        <taxon>Bacteria</taxon>
        <taxon>Bacillati</taxon>
        <taxon>Bacillota</taxon>
        <taxon>Bacilli</taxon>
        <taxon>Bacillales</taxon>
        <taxon>Staphylococcaceae</taxon>
        <taxon>Staphylococcus</taxon>
    </lineage>
</organism>
<keyword evidence="3" id="KW-1003">Cell membrane</keyword>
<dbReference type="InterPro" id="IPR028055">
    <property type="entry name" value="YidC/Oxa/ALB_C"/>
</dbReference>
<feature type="transmembrane region" description="Helical" evidence="10">
    <location>
        <begin position="139"/>
        <end position="159"/>
    </location>
</feature>
<keyword evidence="8" id="KW-0143">Chaperone</keyword>
<evidence type="ECO:0000256" key="6">
    <source>
        <dbReference type="ARBA" id="ARBA00022989"/>
    </source>
</evidence>
<dbReference type="Proteomes" id="UP001197626">
    <property type="component" value="Chromosome"/>
</dbReference>
<gene>
    <name evidence="12" type="primary">yidC</name>
    <name evidence="12" type="ORF">LN051_08615</name>
</gene>
<evidence type="ECO:0000259" key="11">
    <source>
        <dbReference type="Pfam" id="PF02096"/>
    </source>
</evidence>
<protein>
    <submittedName>
        <fullName evidence="12">Membrane protein insertase YidC</fullName>
    </submittedName>
</protein>
<feature type="transmembrane region" description="Helical" evidence="10">
    <location>
        <begin position="233"/>
        <end position="255"/>
    </location>
</feature>
<dbReference type="EMBL" id="CP086654">
    <property type="protein sequence ID" value="UEX89627.1"/>
    <property type="molecule type" value="Genomic_DNA"/>
</dbReference>
<keyword evidence="6 10" id="KW-1133">Transmembrane helix</keyword>
<proteinExistence type="inferred from homology"/>
<evidence type="ECO:0000313" key="13">
    <source>
        <dbReference type="Proteomes" id="UP001197626"/>
    </source>
</evidence>
<dbReference type="CDD" id="cd20070">
    <property type="entry name" value="5TM_YidC_Alb3"/>
    <property type="match status" value="1"/>
</dbReference>
<evidence type="ECO:0000256" key="3">
    <source>
        <dbReference type="ARBA" id="ARBA00022475"/>
    </source>
</evidence>
<comment type="similarity">
    <text evidence="9">Belongs to the OXA1/ALB3/YidC family.</text>
</comment>
<feature type="transmembrane region" description="Helical" evidence="10">
    <location>
        <begin position="209"/>
        <end position="227"/>
    </location>
</feature>
<feature type="transmembrane region" description="Helical" evidence="10">
    <location>
        <begin position="179"/>
        <end position="197"/>
    </location>
</feature>
<keyword evidence="7 10" id="KW-0472">Membrane</keyword>
<name>A0ABY3PBD9_9STAP</name>
<evidence type="ECO:0000256" key="9">
    <source>
        <dbReference type="RuleBase" id="RU003945"/>
    </source>
</evidence>
<dbReference type="InterPro" id="IPR001708">
    <property type="entry name" value="YidC/ALB3/OXA1/COX18"/>
</dbReference>
<dbReference type="Pfam" id="PF02096">
    <property type="entry name" value="60KD_IMP"/>
    <property type="match status" value="1"/>
</dbReference>
<keyword evidence="4 9" id="KW-0812">Transmembrane</keyword>
<dbReference type="RefSeq" id="WP_229292133.1">
    <property type="nucleotide sequence ID" value="NZ_CP086654.1"/>
</dbReference>
<keyword evidence="13" id="KW-1185">Reference proteome</keyword>
<feature type="transmembrane region" description="Helical" evidence="10">
    <location>
        <begin position="53"/>
        <end position="82"/>
    </location>
</feature>
<comment type="subcellular location">
    <subcellularLocation>
        <location evidence="1">Cell membrane</location>
        <topology evidence="1">Multi-pass membrane protein</topology>
    </subcellularLocation>
    <subcellularLocation>
        <location evidence="9">Membrane</location>
        <topology evidence="9">Multi-pass membrane protein</topology>
    </subcellularLocation>
</comment>
<evidence type="ECO:0000256" key="10">
    <source>
        <dbReference type="SAM" id="Phobius"/>
    </source>
</evidence>
<dbReference type="PRINTS" id="PR00701">
    <property type="entry name" value="60KDINNERMP"/>
</dbReference>
<evidence type="ECO:0000256" key="4">
    <source>
        <dbReference type="ARBA" id="ARBA00022692"/>
    </source>
</evidence>
<keyword evidence="5" id="KW-0653">Protein transport</keyword>